<dbReference type="SMART" id="SM00220">
    <property type="entry name" value="S_TKc"/>
    <property type="match status" value="1"/>
</dbReference>
<accession>A0ABR2H289</accession>
<keyword evidence="3" id="KW-1185">Reference proteome</keyword>
<sequence>MIENKFAIENKSNPANKIKILSTTEIEQLLTSKQFIGEGTTSKVYKVSKNKCLKIYKIGIFRSQNTIDNSKIVSIWNDDNEEDNNDDKKYEENELNFDLVQKILREYEILNGIVHPNIIKVYGFYNGDANHEPAILLEFCHYNLEKVIRFLNDIDLIKVIYQICLAMDHIHMNKIIHRDLKMTNILINKKKEVKICDFGISKVMDLTYQTSMTHDIGTILFMAPELFQHDSTYDEKVDVFAFGVVMFFILTKGELPKYTVPGNYEQLHIPKKVNKLSREIIKRCLSTLPQKRPSFKKIIKTITNNHFLLIDGIDNEIEKFRQTLNY</sequence>
<organism evidence="2 3">
    <name type="scientific">Tritrichomonas musculus</name>
    <dbReference type="NCBI Taxonomy" id="1915356"/>
    <lineage>
        <taxon>Eukaryota</taxon>
        <taxon>Metamonada</taxon>
        <taxon>Parabasalia</taxon>
        <taxon>Tritrichomonadida</taxon>
        <taxon>Tritrichomonadidae</taxon>
        <taxon>Tritrichomonas</taxon>
    </lineage>
</organism>
<evidence type="ECO:0000259" key="1">
    <source>
        <dbReference type="PROSITE" id="PS50011"/>
    </source>
</evidence>
<dbReference type="Pfam" id="PF00069">
    <property type="entry name" value="Pkinase"/>
    <property type="match status" value="1"/>
</dbReference>
<comment type="caution">
    <text evidence="2">The sequence shown here is derived from an EMBL/GenBank/DDBJ whole genome shotgun (WGS) entry which is preliminary data.</text>
</comment>
<protein>
    <recommendedName>
        <fullName evidence="1">Protein kinase domain-containing protein</fullName>
    </recommendedName>
</protein>
<dbReference type="PROSITE" id="PS50011">
    <property type="entry name" value="PROTEIN_KINASE_DOM"/>
    <property type="match status" value="1"/>
</dbReference>
<dbReference type="SUPFAM" id="SSF56112">
    <property type="entry name" value="Protein kinase-like (PK-like)"/>
    <property type="match status" value="1"/>
</dbReference>
<dbReference type="EMBL" id="JAPFFF010000050">
    <property type="protein sequence ID" value="KAK8839946.1"/>
    <property type="molecule type" value="Genomic_DNA"/>
</dbReference>
<evidence type="ECO:0000313" key="2">
    <source>
        <dbReference type="EMBL" id="KAK8839946.1"/>
    </source>
</evidence>
<gene>
    <name evidence="2" type="ORF">M9Y10_031661</name>
</gene>
<name>A0ABR2H289_9EUKA</name>
<dbReference type="Proteomes" id="UP001470230">
    <property type="component" value="Unassembled WGS sequence"/>
</dbReference>
<dbReference type="InterPro" id="IPR008271">
    <property type="entry name" value="Ser/Thr_kinase_AS"/>
</dbReference>
<dbReference type="InterPro" id="IPR000719">
    <property type="entry name" value="Prot_kinase_dom"/>
</dbReference>
<dbReference type="PROSITE" id="PS00108">
    <property type="entry name" value="PROTEIN_KINASE_ST"/>
    <property type="match status" value="1"/>
</dbReference>
<feature type="domain" description="Protein kinase" evidence="1">
    <location>
        <begin position="30"/>
        <end position="309"/>
    </location>
</feature>
<dbReference type="PANTHER" id="PTHR23257">
    <property type="entry name" value="SERINE-THREONINE PROTEIN KINASE"/>
    <property type="match status" value="1"/>
</dbReference>
<proteinExistence type="predicted"/>
<dbReference type="Gene3D" id="1.10.510.10">
    <property type="entry name" value="Transferase(Phosphotransferase) domain 1"/>
    <property type="match status" value="1"/>
</dbReference>
<dbReference type="InterPro" id="IPR011009">
    <property type="entry name" value="Kinase-like_dom_sf"/>
</dbReference>
<evidence type="ECO:0000313" key="3">
    <source>
        <dbReference type="Proteomes" id="UP001470230"/>
    </source>
</evidence>
<reference evidence="2 3" key="1">
    <citation type="submission" date="2024-04" db="EMBL/GenBank/DDBJ databases">
        <title>Tritrichomonas musculus Genome.</title>
        <authorList>
            <person name="Alves-Ferreira E."/>
            <person name="Grigg M."/>
            <person name="Lorenzi H."/>
            <person name="Galac M."/>
        </authorList>
    </citation>
    <scope>NUCLEOTIDE SEQUENCE [LARGE SCALE GENOMIC DNA]</scope>
    <source>
        <strain evidence="2 3">EAF2021</strain>
    </source>
</reference>
<dbReference type="PANTHER" id="PTHR23257:SF841">
    <property type="entry name" value="SERINE_THREONINE-PROTEIN KINASE DDB_G0290621-RELATED"/>
    <property type="match status" value="1"/>
</dbReference>
<dbReference type="Gene3D" id="3.30.200.20">
    <property type="entry name" value="Phosphorylase Kinase, domain 1"/>
    <property type="match status" value="1"/>
</dbReference>
<dbReference type="InterPro" id="IPR050167">
    <property type="entry name" value="Ser_Thr_protein_kinase"/>
</dbReference>